<evidence type="ECO:0000256" key="2">
    <source>
        <dbReference type="ARBA" id="ARBA00023015"/>
    </source>
</evidence>
<evidence type="ECO:0000313" key="6">
    <source>
        <dbReference type="EMBL" id="SDR79579.1"/>
    </source>
</evidence>
<name>A0A1H1M0L9_BRESA</name>
<dbReference type="SUPFAM" id="SSF53850">
    <property type="entry name" value="Periplasmic binding protein-like II"/>
    <property type="match status" value="1"/>
</dbReference>
<dbReference type="GO" id="GO:0043565">
    <property type="term" value="F:sequence-specific DNA binding"/>
    <property type="evidence" value="ECO:0007669"/>
    <property type="project" value="TreeGrafter"/>
</dbReference>
<dbReference type="GO" id="GO:0003700">
    <property type="term" value="F:DNA-binding transcription factor activity"/>
    <property type="evidence" value="ECO:0007669"/>
    <property type="project" value="InterPro"/>
</dbReference>
<dbReference type="InterPro" id="IPR036388">
    <property type="entry name" value="WH-like_DNA-bd_sf"/>
</dbReference>
<dbReference type="PANTHER" id="PTHR30537:SF3">
    <property type="entry name" value="TRANSCRIPTIONAL REGULATORY PROTEIN"/>
    <property type="match status" value="1"/>
</dbReference>
<dbReference type="EMBL" id="LT629739">
    <property type="protein sequence ID" value="SDR79579.1"/>
    <property type="molecule type" value="Genomic_DNA"/>
</dbReference>
<evidence type="ECO:0000256" key="4">
    <source>
        <dbReference type="ARBA" id="ARBA00023163"/>
    </source>
</evidence>
<evidence type="ECO:0000259" key="5">
    <source>
        <dbReference type="PROSITE" id="PS50931"/>
    </source>
</evidence>
<keyword evidence="2" id="KW-0805">Transcription regulation</keyword>
<dbReference type="STRING" id="629680.SAMN04489751_0475"/>
<keyword evidence="4" id="KW-0804">Transcription</keyword>
<dbReference type="PROSITE" id="PS50931">
    <property type="entry name" value="HTH_LYSR"/>
    <property type="match status" value="1"/>
</dbReference>
<keyword evidence="7" id="KW-1185">Reference proteome</keyword>
<feature type="domain" description="HTH lysR-type" evidence="5">
    <location>
        <begin position="1"/>
        <end position="60"/>
    </location>
</feature>
<dbReference type="InterPro" id="IPR036390">
    <property type="entry name" value="WH_DNA-bd_sf"/>
</dbReference>
<organism evidence="6 7">
    <name type="scientific">Brevibacterium sandarakinum</name>
    <dbReference type="NCBI Taxonomy" id="629680"/>
    <lineage>
        <taxon>Bacteria</taxon>
        <taxon>Bacillati</taxon>
        <taxon>Actinomycetota</taxon>
        <taxon>Actinomycetes</taxon>
        <taxon>Micrococcales</taxon>
        <taxon>Brevibacteriaceae</taxon>
        <taxon>Brevibacterium</taxon>
    </lineage>
</organism>
<gene>
    <name evidence="6" type="ORF">SAMN04489751_0475</name>
</gene>
<dbReference type="InterPro" id="IPR005119">
    <property type="entry name" value="LysR_subst-bd"/>
</dbReference>
<dbReference type="AlphaFoldDB" id="A0A1H1M0L9"/>
<dbReference type="Proteomes" id="UP000199700">
    <property type="component" value="Chromosome"/>
</dbReference>
<comment type="similarity">
    <text evidence="1">Belongs to the LysR transcriptional regulatory family.</text>
</comment>
<evidence type="ECO:0000256" key="1">
    <source>
        <dbReference type="ARBA" id="ARBA00009437"/>
    </source>
</evidence>
<dbReference type="PANTHER" id="PTHR30537">
    <property type="entry name" value="HTH-TYPE TRANSCRIPTIONAL REGULATOR"/>
    <property type="match status" value="1"/>
</dbReference>
<keyword evidence="3 6" id="KW-0238">DNA-binding</keyword>
<dbReference type="Pfam" id="PF03466">
    <property type="entry name" value="LysR_substrate"/>
    <property type="match status" value="1"/>
</dbReference>
<evidence type="ECO:0000256" key="3">
    <source>
        <dbReference type="ARBA" id="ARBA00023125"/>
    </source>
</evidence>
<dbReference type="OrthoDB" id="570111at2"/>
<dbReference type="InterPro" id="IPR000847">
    <property type="entry name" value="LysR_HTH_N"/>
</dbReference>
<accession>A0A1H1M0L9</accession>
<dbReference type="RefSeq" id="WP_092102724.1">
    <property type="nucleotide sequence ID" value="NZ_LT629739.1"/>
</dbReference>
<protein>
    <submittedName>
        <fullName evidence="6">DNA-binding transcriptional regulator, LysR family</fullName>
    </submittedName>
</protein>
<proteinExistence type="inferred from homology"/>
<dbReference type="Gene3D" id="1.10.10.10">
    <property type="entry name" value="Winged helix-like DNA-binding domain superfamily/Winged helix DNA-binding domain"/>
    <property type="match status" value="1"/>
</dbReference>
<reference evidence="6" key="1">
    <citation type="submission" date="2016-10" db="EMBL/GenBank/DDBJ databases">
        <authorList>
            <person name="Varghese N."/>
            <person name="Submissions S."/>
        </authorList>
    </citation>
    <scope>NUCLEOTIDE SEQUENCE [LARGE SCALE GENOMIC DNA]</scope>
    <source>
        <strain evidence="6">DSM 22082</strain>
    </source>
</reference>
<dbReference type="Pfam" id="PF00126">
    <property type="entry name" value="HTH_1"/>
    <property type="match status" value="1"/>
</dbReference>
<dbReference type="Gene3D" id="3.40.190.290">
    <property type="match status" value="1"/>
</dbReference>
<dbReference type="InterPro" id="IPR058163">
    <property type="entry name" value="LysR-type_TF_proteobact-type"/>
</dbReference>
<dbReference type="SUPFAM" id="SSF46785">
    <property type="entry name" value="Winged helix' DNA-binding domain"/>
    <property type="match status" value="1"/>
</dbReference>
<sequence>MKADAEDVRYFHVVANAGTLARAGAELGVDHTTLSRRIQRLEHALGMRLFTRTRIGWELNANGENLLPAARTLALGYDVFTDGDPTQIGPEEWTVLTSDGFASTILAPRCGPLLADGRAILRIVSAPSLASRDGVSYDVAVVRSRPSAPSVRSKLLARYEIGLFATEEYMDSHRPIRDLTDLEDHVISWYSDDPMAGIPEYDTLRKKMPRSIRLQSNSLNVHEQAALAGVGLAVMPTYTAARHAELVRVLPDDVSFHGSYWTVLPAAQLRWQVTDRVIAFLHDAVRDAGLTVPGE</sequence>
<dbReference type="GO" id="GO:0006351">
    <property type="term" value="P:DNA-templated transcription"/>
    <property type="evidence" value="ECO:0007669"/>
    <property type="project" value="TreeGrafter"/>
</dbReference>
<evidence type="ECO:0000313" key="7">
    <source>
        <dbReference type="Proteomes" id="UP000199700"/>
    </source>
</evidence>